<keyword evidence="1" id="KW-0378">Hydrolase</keyword>
<accession>F9DL03</accession>
<dbReference type="EMBL" id="AFPY01000111">
    <property type="protein sequence ID" value="EGQ13844.1"/>
    <property type="molecule type" value="Genomic_DNA"/>
</dbReference>
<dbReference type="STRING" id="997353.HMPREF9144_2345"/>
<sequence>MSLTVSGLNLLSSRYKGVSYRQGYTISFNNQYDYPTLYFSISYKFSNGKDKSSLRISELTEDIENRF</sequence>
<dbReference type="Proteomes" id="UP000004123">
    <property type="component" value="Unassembled WGS sequence"/>
</dbReference>
<protein>
    <submittedName>
        <fullName evidence="1">Phage-associated cell wall hydrolase</fullName>
    </submittedName>
</protein>
<evidence type="ECO:0000313" key="1">
    <source>
        <dbReference type="EMBL" id="EGQ13844.1"/>
    </source>
</evidence>
<name>F9DL03_9BACT</name>
<dbReference type="AlphaFoldDB" id="F9DL03"/>
<proteinExistence type="predicted"/>
<dbReference type="HOGENOM" id="CLU_2808875_0_0_10"/>
<evidence type="ECO:0000313" key="2">
    <source>
        <dbReference type="Proteomes" id="UP000004123"/>
    </source>
</evidence>
<organism evidence="1 2">
    <name type="scientific">Prevotella pallens ATCC 700821</name>
    <dbReference type="NCBI Taxonomy" id="997353"/>
    <lineage>
        <taxon>Bacteria</taxon>
        <taxon>Pseudomonadati</taxon>
        <taxon>Bacteroidota</taxon>
        <taxon>Bacteroidia</taxon>
        <taxon>Bacteroidales</taxon>
        <taxon>Prevotellaceae</taxon>
        <taxon>Prevotella</taxon>
    </lineage>
</organism>
<dbReference type="GO" id="GO:0016787">
    <property type="term" value="F:hydrolase activity"/>
    <property type="evidence" value="ECO:0007669"/>
    <property type="project" value="UniProtKB-KW"/>
</dbReference>
<comment type="caution">
    <text evidence="1">The sequence shown here is derived from an EMBL/GenBank/DDBJ whole genome shotgun (WGS) entry which is preliminary data.</text>
</comment>
<gene>
    <name evidence="1" type="ORF">HMPREF9144_2345</name>
</gene>
<reference evidence="1 2" key="1">
    <citation type="submission" date="2011-04" db="EMBL/GenBank/DDBJ databases">
        <authorList>
            <person name="Muzny D."/>
            <person name="Qin X."/>
            <person name="Deng J."/>
            <person name="Jiang H."/>
            <person name="Liu Y."/>
            <person name="Qu J."/>
            <person name="Song X.-Z."/>
            <person name="Zhang L."/>
            <person name="Thornton R."/>
            <person name="Coyle M."/>
            <person name="Francisco L."/>
            <person name="Jackson L."/>
            <person name="Javaid M."/>
            <person name="Korchina V."/>
            <person name="Kovar C."/>
            <person name="Mata R."/>
            <person name="Mathew T."/>
            <person name="Ngo R."/>
            <person name="Nguyen L."/>
            <person name="Nguyen N."/>
            <person name="Okwuonu G."/>
            <person name="Ongeri F."/>
            <person name="Pham C."/>
            <person name="Simmons D."/>
            <person name="Wilczek-Boney K."/>
            <person name="Hale W."/>
            <person name="Jakkamsetti A."/>
            <person name="Pham P."/>
            <person name="Ruth R."/>
            <person name="San Lucas F."/>
            <person name="Warren J."/>
            <person name="Zhang J."/>
            <person name="Zhao Z."/>
            <person name="Zhou C."/>
            <person name="Zhu D."/>
            <person name="Lee S."/>
            <person name="Bess C."/>
            <person name="Blankenburg K."/>
            <person name="Forbes L."/>
            <person name="Fu Q."/>
            <person name="Gubbala S."/>
            <person name="Hirani K."/>
            <person name="Jayaseelan J.C."/>
            <person name="Lara F."/>
            <person name="Munidasa M."/>
            <person name="Palculict T."/>
            <person name="Patil S."/>
            <person name="Pu L.-L."/>
            <person name="Saada N."/>
            <person name="Tang L."/>
            <person name="Weissenberger G."/>
            <person name="Zhu Y."/>
            <person name="Hemphill L."/>
            <person name="Shang Y."/>
            <person name="Youmans B."/>
            <person name="Ayvaz T."/>
            <person name="Ross M."/>
            <person name="Santibanez J."/>
            <person name="Aqrawi P."/>
            <person name="Gross S."/>
            <person name="Joshi V."/>
            <person name="Fowler G."/>
            <person name="Nazareth L."/>
            <person name="Reid J."/>
            <person name="Worley K."/>
            <person name="Petrosino J."/>
            <person name="Highlander S."/>
            <person name="Gibbs R."/>
        </authorList>
    </citation>
    <scope>NUCLEOTIDE SEQUENCE [LARGE SCALE GENOMIC DNA]</scope>
    <source>
        <strain evidence="1 2">ATCC 700821</strain>
    </source>
</reference>